<dbReference type="RefSeq" id="WP_153511216.1">
    <property type="nucleotide sequence ID" value="NZ_CP045652.1"/>
</dbReference>
<dbReference type="AlphaFoldDB" id="A0A5Q0QFP3"/>
<organism evidence="7 8">
    <name type="scientific">Sphingobacterium zhuxiongii</name>
    <dbReference type="NCBI Taxonomy" id="2662364"/>
    <lineage>
        <taxon>Bacteria</taxon>
        <taxon>Pseudomonadati</taxon>
        <taxon>Bacteroidota</taxon>
        <taxon>Sphingobacteriia</taxon>
        <taxon>Sphingobacteriales</taxon>
        <taxon>Sphingobacteriaceae</taxon>
        <taxon>Sphingobacterium</taxon>
    </lineage>
</organism>
<evidence type="ECO:0000256" key="3">
    <source>
        <dbReference type="ARBA" id="ARBA00022989"/>
    </source>
</evidence>
<evidence type="ECO:0000256" key="2">
    <source>
        <dbReference type="ARBA" id="ARBA00022692"/>
    </source>
</evidence>
<feature type="transmembrane region" description="Helical" evidence="5">
    <location>
        <begin position="173"/>
        <end position="190"/>
    </location>
</feature>
<evidence type="ECO:0000256" key="5">
    <source>
        <dbReference type="SAM" id="Phobius"/>
    </source>
</evidence>
<dbReference type="InterPro" id="IPR006694">
    <property type="entry name" value="Fatty_acid_hydroxylase"/>
</dbReference>
<evidence type="ECO:0000313" key="7">
    <source>
        <dbReference type="EMBL" id="QGA26392.1"/>
    </source>
</evidence>
<keyword evidence="4 5" id="KW-0472">Membrane</keyword>
<keyword evidence="3 5" id="KW-1133">Transmembrane helix</keyword>
<dbReference type="GO" id="GO:0005506">
    <property type="term" value="F:iron ion binding"/>
    <property type="evidence" value="ECO:0007669"/>
    <property type="project" value="InterPro"/>
</dbReference>
<dbReference type="PANTHER" id="PTHR11863">
    <property type="entry name" value="STEROL DESATURASE"/>
    <property type="match status" value="1"/>
</dbReference>
<dbReference type="EMBL" id="CP045652">
    <property type="protein sequence ID" value="QGA26392.1"/>
    <property type="molecule type" value="Genomic_DNA"/>
</dbReference>
<dbReference type="GO" id="GO:0008610">
    <property type="term" value="P:lipid biosynthetic process"/>
    <property type="evidence" value="ECO:0007669"/>
    <property type="project" value="InterPro"/>
</dbReference>
<protein>
    <submittedName>
        <fullName evidence="7">Fatty acid hydroxylase family protein</fullName>
    </submittedName>
</protein>
<dbReference type="InterPro" id="IPR050307">
    <property type="entry name" value="Sterol_Desaturase_Related"/>
</dbReference>
<dbReference type="Proteomes" id="UP000326921">
    <property type="component" value="Chromosome"/>
</dbReference>
<name>A0A5Q0QFP3_9SPHI</name>
<dbReference type="GO" id="GO:0016491">
    <property type="term" value="F:oxidoreductase activity"/>
    <property type="evidence" value="ECO:0007669"/>
    <property type="project" value="InterPro"/>
</dbReference>
<feature type="transmembrane region" description="Helical" evidence="5">
    <location>
        <begin position="15"/>
        <end position="42"/>
    </location>
</feature>
<feature type="domain" description="Fatty acid hydroxylase" evidence="6">
    <location>
        <begin position="107"/>
        <end position="236"/>
    </location>
</feature>
<accession>A0A5Q0QFP3</accession>
<sequence>MTALLEESFQFVLSAWYWTSLFFFLFFSLLYFVGAAITDYLVRIQEPDLKKIVNAPKQAQRAQEIKNSLVSIFVFSIQAILFQQLFAMGIFHVEFDNPLRCLWEIPLLFLWNEIHFYIMHWLLHRRWMIRHVHKVHHWSVEPTAYSIYSFHWLEAFMLGSVIFFPLLVHDFQIYSLLSLPLMSLIVNLLGHCNHELSEETDPRSFSKYTFRHSMHHKYGKGNFGFMLPWIDRLFGTQLPKINNNEERI</sequence>
<feature type="transmembrane region" description="Helical" evidence="5">
    <location>
        <begin position="105"/>
        <end position="123"/>
    </location>
</feature>
<comment type="subcellular location">
    <subcellularLocation>
        <location evidence="1">Membrane</location>
    </subcellularLocation>
</comment>
<evidence type="ECO:0000256" key="4">
    <source>
        <dbReference type="ARBA" id="ARBA00023136"/>
    </source>
</evidence>
<evidence type="ECO:0000259" key="6">
    <source>
        <dbReference type="Pfam" id="PF04116"/>
    </source>
</evidence>
<proteinExistence type="predicted"/>
<keyword evidence="8" id="KW-1185">Reference proteome</keyword>
<feature type="transmembrane region" description="Helical" evidence="5">
    <location>
        <begin position="144"/>
        <end position="167"/>
    </location>
</feature>
<dbReference type="Pfam" id="PF04116">
    <property type="entry name" value="FA_hydroxylase"/>
    <property type="match status" value="1"/>
</dbReference>
<gene>
    <name evidence="7" type="ORF">GFH32_08650</name>
</gene>
<feature type="transmembrane region" description="Helical" evidence="5">
    <location>
        <begin position="69"/>
        <end position="93"/>
    </location>
</feature>
<dbReference type="KEGG" id="sphe:GFH32_08650"/>
<evidence type="ECO:0000313" key="8">
    <source>
        <dbReference type="Proteomes" id="UP000326921"/>
    </source>
</evidence>
<reference evidence="7 8" key="1">
    <citation type="submission" date="2019-10" db="EMBL/GenBank/DDBJ databases">
        <authorList>
            <person name="Dong K."/>
        </authorList>
    </citation>
    <scope>NUCLEOTIDE SEQUENCE [LARGE SCALE GENOMIC DNA]</scope>
    <source>
        <strain evidence="8">dk4302</strain>
    </source>
</reference>
<keyword evidence="2 5" id="KW-0812">Transmembrane</keyword>
<evidence type="ECO:0000256" key="1">
    <source>
        <dbReference type="ARBA" id="ARBA00004370"/>
    </source>
</evidence>
<dbReference type="GO" id="GO:0016020">
    <property type="term" value="C:membrane"/>
    <property type="evidence" value="ECO:0007669"/>
    <property type="project" value="UniProtKB-SubCell"/>
</dbReference>